<evidence type="ECO:0000313" key="5">
    <source>
        <dbReference type="Proteomes" id="UP000193719"/>
    </source>
</evidence>
<dbReference type="GO" id="GO:0004402">
    <property type="term" value="F:histone acetyltransferase activity"/>
    <property type="evidence" value="ECO:0007669"/>
    <property type="project" value="InterPro"/>
</dbReference>
<name>A0A1Y1V9L7_9FUNG</name>
<organism evidence="4 5">
    <name type="scientific">Piromyces finnis</name>
    <dbReference type="NCBI Taxonomy" id="1754191"/>
    <lineage>
        <taxon>Eukaryota</taxon>
        <taxon>Fungi</taxon>
        <taxon>Fungi incertae sedis</taxon>
        <taxon>Chytridiomycota</taxon>
        <taxon>Chytridiomycota incertae sedis</taxon>
        <taxon>Neocallimastigomycetes</taxon>
        <taxon>Neocallimastigales</taxon>
        <taxon>Neocallimastigaceae</taxon>
        <taxon>Piromyces</taxon>
    </lineage>
</organism>
<evidence type="ECO:0000259" key="3">
    <source>
        <dbReference type="Pfam" id="PF12660"/>
    </source>
</evidence>
<protein>
    <recommendedName>
        <fullName evidence="6">Transcription factor IIIC putative zinc-finger domain-containing protein</fullName>
    </recommendedName>
</protein>
<keyword evidence="5" id="KW-1185">Reference proteome</keyword>
<dbReference type="STRING" id="1754191.A0A1Y1V9L7"/>
<dbReference type="SUPFAM" id="SSF50978">
    <property type="entry name" value="WD40 repeat-like"/>
    <property type="match status" value="1"/>
</dbReference>
<dbReference type="PANTHER" id="PTHR15496:SF2">
    <property type="entry name" value="GENERAL TRANSCRIPTION FACTOR 3C POLYPEPTIDE 4"/>
    <property type="match status" value="1"/>
</dbReference>
<dbReference type="Gene3D" id="2.130.10.10">
    <property type="entry name" value="YVTN repeat-like/Quinoprotein amine dehydrogenase"/>
    <property type="match status" value="1"/>
</dbReference>
<reference evidence="4 5" key="1">
    <citation type="submission" date="2016-08" db="EMBL/GenBank/DDBJ databases">
        <title>Genomes of anaerobic fungi encode conserved fungal cellulosomes for biomass hydrolysis.</title>
        <authorList>
            <consortium name="DOE Joint Genome Institute"/>
            <person name="Haitjema C.H."/>
            <person name="Gilmore S.P."/>
            <person name="Henske J.K."/>
            <person name="Solomon K.V."/>
            <person name="De Groot R."/>
            <person name="Kuo A."/>
            <person name="Mondo S.J."/>
            <person name="Salamov A.A."/>
            <person name="Labutti K."/>
            <person name="Zhao Z."/>
            <person name="Chiniquy J."/>
            <person name="Barry K."/>
            <person name="Brewer H.M."/>
            <person name="Purvine S.O."/>
            <person name="Wright A.T."/>
            <person name="Boxma B."/>
            <person name="Van Alen T."/>
            <person name="Hackstein J.H."/>
            <person name="Baker S.E."/>
            <person name="Grigoriev I.V."/>
            <person name="O'Malley M.A."/>
        </authorList>
    </citation>
    <scope>NUCLEOTIDE SEQUENCE [LARGE SCALE GENOMIC DNA]</scope>
    <source>
        <strain evidence="5">finn</strain>
    </source>
</reference>
<evidence type="ECO:0000256" key="1">
    <source>
        <dbReference type="SAM" id="MobiDB-lite"/>
    </source>
</evidence>
<reference evidence="4 5" key="2">
    <citation type="submission" date="2016-08" db="EMBL/GenBank/DDBJ databases">
        <title>Pervasive Adenine N6-methylation of Active Genes in Fungi.</title>
        <authorList>
            <consortium name="DOE Joint Genome Institute"/>
            <person name="Mondo S.J."/>
            <person name="Dannebaum R.O."/>
            <person name="Kuo R.C."/>
            <person name="Labutti K."/>
            <person name="Haridas S."/>
            <person name="Kuo A."/>
            <person name="Salamov A."/>
            <person name="Ahrendt S.R."/>
            <person name="Lipzen A."/>
            <person name="Sullivan W."/>
            <person name="Andreopoulos W.B."/>
            <person name="Clum A."/>
            <person name="Lindquist E."/>
            <person name="Daum C."/>
            <person name="Ramamoorthy G.K."/>
            <person name="Gryganskyi A."/>
            <person name="Culley D."/>
            <person name="Magnuson J.K."/>
            <person name="James T.Y."/>
            <person name="O'Malley M.A."/>
            <person name="Stajich J.E."/>
            <person name="Spatafora J.W."/>
            <person name="Visel A."/>
            <person name="Grigoriev I.V."/>
        </authorList>
    </citation>
    <scope>NUCLEOTIDE SEQUENCE [LARGE SCALE GENOMIC DNA]</scope>
    <source>
        <strain evidence="5">finn</strain>
    </source>
</reference>
<feature type="domain" description="Transcription factor IIIC 90kDa subunit N-terminal" evidence="2">
    <location>
        <begin position="82"/>
        <end position="300"/>
    </location>
</feature>
<evidence type="ECO:0000313" key="4">
    <source>
        <dbReference type="EMBL" id="ORX50659.1"/>
    </source>
</evidence>
<feature type="domain" description="Transcription factor IIIC putative zinc-finger" evidence="3">
    <location>
        <begin position="701"/>
        <end position="790"/>
    </location>
</feature>
<gene>
    <name evidence="4" type="ORF">BCR36DRAFT_351824</name>
</gene>
<sequence>MDLFKDINFIFNSLPSYPRSLLKSGANQTAIVTQTGIFIHTPKERKSITDSQWDRTSITNNVKYQKHYKVAKDQCFRISELIDQFRCAIWSPLQCSLLGGCMLITITTGNQVLIYEADSNPSIEEWKIVTNLTKLLQQHYKFDLNTLTNEDVNKIETMSADWSPYNNNDNLSLIALGSKAGVITIWKFENDIKYFTSIKAFDNYVYSLKWTDWYFTEDDKAFIYLFAGSSEGELKIIKFSIDWKTKKCNIKTKLIETNDGLIISIIELAEDYNYDGKYKMAIVKGSVVKIFDLDLKSDYYYRKETIKTINIPYIMTIGSIQFYNYDDTLRIYTMDGKAIDISATDDKLVIKNDNTLSFLKAIFYHPVDNQEETEINKTQSFLDFVEENSAVPRYFGAQKSINELCDTVLYITYAPKAMNYRTSGSSYCYLLFYANYVLKNNSENFETNVLKNIDHWLEDELIFQKYTPSCLFWDVIQYLENLKNNNEEASEKFYKKVIDHLMTYNIHQKYIDDIVPISFTKEEIKNTSYCISKLSKQLYRNKKINSLKLINSFIQSVKFLLQESHTKKVEEIKQRNVEIIHNYFTRNFLRLYFKIDLTKYYEDEKSIISILLICDAVLKNYKINHDLIPIVKRIYLRIQKNCSKDLINVENELTIIDKIESGKMEEIEQNSMKIDLPKPNDTDKNKESSEDKNKSESHNTLNLTPREKCPACLTNISFNSILYGVCENGHSWDRCSNTLLITNTPYIKSCQSCFCKALVDSHPRSNLNVPLVVKDVQSHFKSCIYCGNQFIYLL</sequence>
<proteinExistence type="predicted"/>
<accession>A0A1Y1V9L7</accession>
<dbReference type="AlphaFoldDB" id="A0A1Y1V9L7"/>
<dbReference type="InterPro" id="IPR015943">
    <property type="entry name" value="WD40/YVTN_repeat-like_dom_sf"/>
</dbReference>
<comment type="caution">
    <text evidence="4">The sequence shown here is derived from an EMBL/GenBank/DDBJ whole genome shotgun (WGS) entry which is preliminary data.</text>
</comment>
<dbReference type="Pfam" id="PF12660">
    <property type="entry name" value="zf-TFIIIC"/>
    <property type="match status" value="1"/>
</dbReference>
<dbReference type="PANTHER" id="PTHR15496">
    <property type="entry name" value="GENERAL TRANSCRIPTION FACTOR 3C POLYPEPTIDE 4 FAMILY"/>
    <property type="match status" value="1"/>
</dbReference>
<evidence type="ECO:0000259" key="2">
    <source>
        <dbReference type="Pfam" id="PF12657"/>
    </source>
</evidence>
<dbReference type="Pfam" id="PF12657">
    <property type="entry name" value="TFIIIC_delta"/>
    <property type="match status" value="1"/>
</dbReference>
<feature type="region of interest" description="Disordered" evidence="1">
    <location>
        <begin position="670"/>
        <end position="702"/>
    </location>
</feature>
<dbReference type="InterPro" id="IPR036322">
    <property type="entry name" value="WD40_repeat_dom_sf"/>
</dbReference>
<evidence type="ECO:0008006" key="6">
    <source>
        <dbReference type="Google" id="ProtNLM"/>
    </source>
</evidence>
<dbReference type="GO" id="GO:0006384">
    <property type="term" value="P:transcription initiation at RNA polymerase III promoter"/>
    <property type="evidence" value="ECO:0007669"/>
    <property type="project" value="InterPro"/>
</dbReference>
<dbReference type="GO" id="GO:0000127">
    <property type="term" value="C:transcription factor TFIIIC complex"/>
    <property type="evidence" value="ECO:0007669"/>
    <property type="project" value="InterPro"/>
</dbReference>
<dbReference type="EMBL" id="MCFH01000020">
    <property type="protein sequence ID" value="ORX50659.1"/>
    <property type="molecule type" value="Genomic_DNA"/>
</dbReference>
<dbReference type="OrthoDB" id="2131093at2759"/>
<dbReference type="Proteomes" id="UP000193719">
    <property type="component" value="Unassembled WGS sequence"/>
</dbReference>
<dbReference type="InterPro" id="IPR024764">
    <property type="entry name" value="TFIIIC_Znf"/>
</dbReference>
<feature type="compositionally biased region" description="Basic and acidic residues" evidence="1">
    <location>
        <begin position="675"/>
        <end position="697"/>
    </location>
</feature>
<dbReference type="InterPro" id="IPR024761">
    <property type="entry name" value="TFIIIC_delta_N"/>
</dbReference>
<dbReference type="InterPro" id="IPR044230">
    <property type="entry name" value="GTF3C4"/>
</dbReference>